<dbReference type="InterPro" id="IPR028978">
    <property type="entry name" value="Chorismate_lyase_/UTRA_dom_sf"/>
</dbReference>
<accession>A0A1C5JJX6</accession>
<dbReference type="Proteomes" id="UP000198226">
    <property type="component" value="Chromosome I"/>
</dbReference>
<dbReference type="PANTHER" id="PTHR44846:SF17">
    <property type="entry name" value="GNTR-FAMILY TRANSCRIPTIONAL REGULATOR"/>
    <property type="match status" value="1"/>
</dbReference>
<sequence length="180" mass="19593">MSRPEWISVSMPYVTPRSRAGGDMWATEAAQQGGLGTQRLLEVTEVSPTAEVAEALLVDADTPVVVRRRLMMFDGQPVELTDSYYPASIARGTALGEPRKIRGGAVSLLAELGYRPGRATEDVYTRQPTESQRSALGLTAGDWVLGLTRLLSTAEGVPVELSVMTMVPQGRRLRYELTVE</sequence>
<reference evidence="3" key="1">
    <citation type="submission" date="2016-06" db="EMBL/GenBank/DDBJ databases">
        <authorList>
            <person name="Varghese N."/>
            <person name="Submissions Spin"/>
        </authorList>
    </citation>
    <scope>NUCLEOTIDE SEQUENCE [LARGE SCALE GENOMIC DNA]</scope>
    <source>
        <strain evidence="3">DSM 44983</strain>
    </source>
</reference>
<proteinExistence type="predicted"/>
<dbReference type="SUPFAM" id="SSF64288">
    <property type="entry name" value="Chorismate lyase-like"/>
    <property type="match status" value="1"/>
</dbReference>
<gene>
    <name evidence="2" type="ORF">GA0070623_3547</name>
</gene>
<dbReference type="AlphaFoldDB" id="A0A1C5JJX6"/>
<dbReference type="InterPro" id="IPR011663">
    <property type="entry name" value="UTRA"/>
</dbReference>
<dbReference type="PANTHER" id="PTHR44846">
    <property type="entry name" value="MANNOSYL-D-GLYCERATE TRANSPORT/METABOLISM SYSTEM REPRESSOR MNGR-RELATED"/>
    <property type="match status" value="1"/>
</dbReference>
<dbReference type="Gene3D" id="3.40.1410.10">
    <property type="entry name" value="Chorismate lyase-like"/>
    <property type="match status" value="1"/>
</dbReference>
<evidence type="ECO:0000313" key="2">
    <source>
        <dbReference type="EMBL" id="SCG70870.1"/>
    </source>
</evidence>
<dbReference type="EMBL" id="LT607752">
    <property type="protein sequence ID" value="SCG70870.1"/>
    <property type="molecule type" value="Genomic_DNA"/>
</dbReference>
<evidence type="ECO:0000259" key="1">
    <source>
        <dbReference type="SMART" id="SM00866"/>
    </source>
</evidence>
<keyword evidence="3" id="KW-1185">Reference proteome</keyword>
<feature type="domain" description="UbiC transcription regulator-associated" evidence="1">
    <location>
        <begin position="31"/>
        <end position="172"/>
    </location>
</feature>
<dbReference type="Pfam" id="PF07702">
    <property type="entry name" value="UTRA"/>
    <property type="match status" value="1"/>
</dbReference>
<dbReference type="GO" id="GO:0045892">
    <property type="term" value="P:negative regulation of DNA-templated transcription"/>
    <property type="evidence" value="ECO:0007669"/>
    <property type="project" value="TreeGrafter"/>
</dbReference>
<protein>
    <submittedName>
        <fullName evidence="2">UTRA domain-containing protein</fullName>
    </submittedName>
</protein>
<dbReference type="OrthoDB" id="3620754at2"/>
<name>A0A1C5JJX6_9ACTN</name>
<evidence type="ECO:0000313" key="3">
    <source>
        <dbReference type="Proteomes" id="UP000198226"/>
    </source>
</evidence>
<dbReference type="SMART" id="SM00866">
    <property type="entry name" value="UTRA"/>
    <property type="match status" value="1"/>
</dbReference>
<dbReference type="InterPro" id="IPR050679">
    <property type="entry name" value="Bact_HTH_transcr_reg"/>
</dbReference>
<dbReference type="GO" id="GO:0003677">
    <property type="term" value="F:DNA binding"/>
    <property type="evidence" value="ECO:0007669"/>
    <property type="project" value="InterPro"/>
</dbReference>
<organism evidence="2 3">
    <name type="scientific">Micromonospora rifamycinica</name>
    <dbReference type="NCBI Taxonomy" id="291594"/>
    <lineage>
        <taxon>Bacteria</taxon>
        <taxon>Bacillati</taxon>
        <taxon>Actinomycetota</taxon>
        <taxon>Actinomycetes</taxon>
        <taxon>Micromonosporales</taxon>
        <taxon>Micromonosporaceae</taxon>
        <taxon>Micromonospora</taxon>
    </lineage>
</organism>